<feature type="domain" description="RNA-binding S4" evidence="6">
    <location>
        <begin position="6"/>
        <end position="69"/>
    </location>
</feature>
<name>A0A0G0RT59_9BACT</name>
<dbReference type="GO" id="GO:0000455">
    <property type="term" value="P:enzyme-directed rRNA pseudouridine synthesis"/>
    <property type="evidence" value="ECO:0007669"/>
    <property type="project" value="UniProtKB-ARBA"/>
</dbReference>
<dbReference type="EMBL" id="LBYQ01000001">
    <property type="protein sequence ID" value="KKR55708.1"/>
    <property type="molecule type" value="Genomic_DNA"/>
</dbReference>
<dbReference type="AlphaFoldDB" id="A0A0G0RT59"/>
<dbReference type="PANTHER" id="PTHR21600:SF44">
    <property type="entry name" value="RIBOSOMAL LARGE SUBUNIT PSEUDOURIDINE SYNTHASE D"/>
    <property type="match status" value="1"/>
</dbReference>
<gene>
    <name evidence="7" type="ORF">UT92_C0001G0051</name>
</gene>
<proteinExistence type="inferred from homology"/>
<dbReference type="NCBIfam" id="TIGR00005">
    <property type="entry name" value="rluA_subfam"/>
    <property type="match status" value="1"/>
</dbReference>
<dbReference type="InterPro" id="IPR006225">
    <property type="entry name" value="PsdUridine_synth_RluC/D"/>
</dbReference>
<evidence type="ECO:0000259" key="6">
    <source>
        <dbReference type="SMART" id="SM00363"/>
    </source>
</evidence>
<dbReference type="CDD" id="cd00165">
    <property type="entry name" value="S4"/>
    <property type="match status" value="1"/>
</dbReference>
<evidence type="ECO:0000256" key="5">
    <source>
        <dbReference type="RuleBase" id="RU362028"/>
    </source>
</evidence>
<dbReference type="GO" id="GO:0120159">
    <property type="term" value="F:rRNA pseudouridine synthase activity"/>
    <property type="evidence" value="ECO:0007669"/>
    <property type="project" value="UniProtKB-ARBA"/>
</dbReference>
<evidence type="ECO:0000256" key="2">
    <source>
        <dbReference type="ARBA" id="ARBA00023235"/>
    </source>
</evidence>
<protein>
    <recommendedName>
        <fullName evidence="5">Pseudouridine synthase</fullName>
        <ecNumber evidence="5">5.4.99.-</ecNumber>
    </recommendedName>
</protein>
<dbReference type="InterPro" id="IPR020103">
    <property type="entry name" value="PsdUridine_synth_cat_dom_sf"/>
</dbReference>
<dbReference type="InterPro" id="IPR050188">
    <property type="entry name" value="RluA_PseudoU_synthase"/>
</dbReference>
<sequence>MVEQSNRLDKFLAAEIKEFSRTQLQKAVQSGVVKVNGNFVTKPGFKLRKNDRVTVSKEKLISLISGQKKKFVVEPEEMPLNIVYEDDDILVVNKQAGLLVHPTLKHLRHTLVNGLVFRHPEIINVGENHLRPGIVHRLDKNTSGLLIAAKNQKSFLFVKEQFLKRQVEKKYLALVEGVPKNKKGTIKYPIKPSKHYRLKKIAVKKESSGKKSERLAETNYKIIKTFGAKFALLEVEPKTGRTHQIRVHLASIGHPIAGDALYGAKNEFSEKRHFLHAYYLKFILPNGSPIALETDLPEDLRKFLEGLNPQQ</sequence>
<dbReference type="Pfam" id="PF00849">
    <property type="entry name" value="PseudoU_synth_2"/>
    <property type="match status" value="1"/>
</dbReference>
<dbReference type="InterPro" id="IPR036986">
    <property type="entry name" value="S4_RNA-bd_sf"/>
</dbReference>
<dbReference type="Gene3D" id="3.30.2350.10">
    <property type="entry name" value="Pseudouridine synthase"/>
    <property type="match status" value="1"/>
</dbReference>
<dbReference type="EC" id="5.4.99.-" evidence="5"/>
<dbReference type="Pfam" id="PF01479">
    <property type="entry name" value="S4"/>
    <property type="match status" value="1"/>
</dbReference>
<reference evidence="7 8" key="1">
    <citation type="journal article" date="2015" name="Nature">
        <title>rRNA introns, odd ribosomes, and small enigmatic genomes across a large radiation of phyla.</title>
        <authorList>
            <person name="Brown C.T."/>
            <person name="Hug L.A."/>
            <person name="Thomas B.C."/>
            <person name="Sharon I."/>
            <person name="Castelle C.J."/>
            <person name="Singh A."/>
            <person name="Wilkins M.J."/>
            <person name="Williams K.H."/>
            <person name="Banfield J.F."/>
        </authorList>
    </citation>
    <scope>NUCLEOTIDE SEQUENCE [LARGE SCALE GENOMIC DNA]</scope>
</reference>
<evidence type="ECO:0000313" key="8">
    <source>
        <dbReference type="Proteomes" id="UP000034489"/>
    </source>
</evidence>
<dbReference type="PROSITE" id="PS01129">
    <property type="entry name" value="PSI_RLU"/>
    <property type="match status" value="1"/>
</dbReference>
<comment type="caution">
    <text evidence="7">The sequence shown here is derived from an EMBL/GenBank/DDBJ whole genome shotgun (WGS) entry which is preliminary data.</text>
</comment>
<dbReference type="PROSITE" id="PS50889">
    <property type="entry name" value="S4"/>
    <property type="match status" value="1"/>
</dbReference>
<keyword evidence="2 5" id="KW-0413">Isomerase</keyword>
<feature type="active site" evidence="3">
    <location>
        <position position="139"/>
    </location>
</feature>
<accession>A0A0G0RT59</accession>
<dbReference type="Gene3D" id="3.10.290.10">
    <property type="entry name" value="RNA-binding S4 domain"/>
    <property type="match status" value="1"/>
</dbReference>
<comment type="similarity">
    <text evidence="1 5">Belongs to the pseudouridine synthase RluA family.</text>
</comment>
<dbReference type="InterPro" id="IPR006145">
    <property type="entry name" value="PsdUridine_synth_RsuA/RluA"/>
</dbReference>
<evidence type="ECO:0000256" key="4">
    <source>
        <dbReference type="PROSITE-ProRule" id="PRU00182"/>
    </source>
</evidence>
<comment type="function">
    <text evidence="5">Responsible for synthesis of pseudouridine from uracil.</text>
</comment>
<dbReference type="SUPFAM" id="SSF55120">
    <property type="entry name" value="Pseudouridine synthase"/>
    <property type="match status" value="1"/>
</dbReference>
<comment type="catalytic activity">
    <reaction evidence="5">
        <text>a uridine in RNA = a pseudouridine in RNA</text>
        <dbReference type="Rhea" id="RHEA:48348"/>
        <dbReference type="Rhea" id="RHEA-COMP:12068"/>
        <dbReference type="Rhea" id="RHEA-COMP:12069"/>
        <dbReference type="ChEBI" id="CHEBI:65314"/>
        <dbReference type="ChEBI" id="CHEBI:65315"/>
    </reaction>
</comment>
<dbReference type="InterPro" id="IPR002942">
    <property type="entry name" value="S4_RNA-bd"/>
</dbReference>
<keyword evidence="4" id="KW-0694">RNA-binding</keyword>
<evidence type="ECO:0000313" key="7">
    <source>
        <dbReference type="EMBL" id="KKR55708.1"/>
    </source>
</evidence>
<dbReference type="PANTHER" id="PTHR21600">
    <property type="entry name" value="MITOCHONDRIAL RNA PSEUDOURIDINE SYNTHASE"/>
    <property type="match status" value="1"/>
</dbReference>
<dbReference type="GO" id="GO:0003723">
    <property type="term" value="F:RNA binding"/>
    <property type="evidence" value="ECO:0007669"/>
    <property type="project" value="UniProtKB-KW"/>
</dbReference>
<evidence type="ECO:0000256" key="1">
    <source>
        <dbReference type="ARBA" id="ARBA00010876"/>
    </source>
</evidence>
<evidence type="ECO:0000256" key="3">
    <source>
        <dbReference type="PIRSR" id="PIRSR606225-1"/>
    </source>
</evidence>
<dbReference type="SMART" id="SM00363">
    <property type="entry name" value="S4"/>
    <property type="match status" value="1"/>
</dbReference>
<dbReference type="SUPFAM" id="SSF55174">
    <property type="entry name" value="Alpha-L RNA-binding motif"/>
    <property type="match status" value="1"/>
</dbReference>
<organism evidence="7 8">
    <name type="scientific">Candidatus Curtissbacteria bacterium GW2011_GWA1_40_24</name>
    <dbReference type="NCBI Taxonomy" id="1618406"/>
    <lineage>
        <taxon>Bacteria</taxon>
        <taxon>Candidatus Curtissiibacteriota</taxon>
    </lineage>
</organism>
<dbReference type="Proteomes" id="UP000034489">
    <property type="component" value="Unassembled WGS sequence"/>
</dbReference>
<dbReference type="InterPro" id="IPR006224">
    <property type="entry name" value="PsdUridine_synth_RluA-like_CS"/>
</dbReference>
<dbReference type="CDD" id="cd02869">
    <property type="entry name" value="PseudoU_synth_RluA_like"/>
    <property type="match status" value="1"/>
</dbReference>
<dbReference type="PATRIC" id="fig|1618406.3.peg.50"/>